<feature type="signal peptide" evidence="1">
    <location>
        <begin position="1"/>
        <end position="25"/>
    </location>
</feature>
<dbReference type="EMBL" id="CP041153">
    <property type="protein sequence ID" value="QDF76059.1"/>
    <property type="molecule type" value="Genomic_DNA"/>
</dbReference>
<evidence type="ECO:0008006" key="4">
    <source>
        <dbReference type="Google" id="ProtNLM"/>
    </source>
</evidence>
<accession>A0ABX5WU34</accession>
<dbReference type="RefSeq" id="WP_033538600.1">
    <property type="nucleotide sequence ID" value="NZ_CP041153.1"/>
</dbReference>
<feature type="chain" id="PRO_5045619194" description="Lipoprotein" evidence="1">
    <location>
        <begin position="26"/>
        <end position="288"/>
    </location>
</feature>
<proteinExistence type="predicted"/>
<protein>
    <recommendedName>
        <fullName evidence="4">Lipoprotein</fullName>
    </recommendedName>
</protein>
<evidence type="ECO:0000313" key="2">
    <source>
        <dbReference type="EMBL" id="QDF76059.1"/>
    </source>
</evidence>
<dbReference type="PROSITE" id="PS51257">
    <property type="entry name" value="PROKAR_LIPOPROTEIN"/>
    <property type="match status" value="1"/>
</dbReference>
<name>A0ABX5WU34_9GAMM</name>
<keyword evidence="3" id="KW-1185">Reference proteome</keyword>
<gene>
    <name evidence="2" type="ORF">FGA12_13400</name>
</gene>
<keyword evidence="1" id="KW-0732">Signal</keyword>
<organism evidence="2 3">
    <name type="scientific">Shewanella marisflavi</name>
    <dbReference type="NCBI Taxonomy" id="260364"/>
    <lineage>
        <taxon>Bacteria</taxon>
        <taxon>Pseudomonadati</taxon>
        <taxon>Pseudomonadota</taxon>
        <taxon>Gammaproteobacteria</taxon>
        <taxon>Alteromonadales</taxon>
        <taxon>Shewanellaceae</taxon>
        <taxon>Shewanella</taxon>
    </lineage>
</organism>
<sequence>MNHLSLKKFLPLLAATALFTGCASTSEPYQPQSKKDFVYNDDMSFAMNVIDGSLGFHNGLRDATRPENSDTSPTSLDYAADGIIGAAFGGGLGGAFLSMLGTNQGNKPLHTYYGIVYYPISQGADVQGVFDAIEKELITAAVTTRDLTFIGKSFEEGKTTLTFNGHQCELDRTIVGLSKNKTCNFIHYVPPKLLRYATVTPHGETGHFAVIGYERFYTGTSLSLDLDKKYYVFGPAFRARTKFPYVSNSQKIYPFIKPSSKSGQVTSFSIEQIMNIDPWINKSYGASK</sequence>
<evidence type="ECO:0000313" key="3">
    <source>
        <dbReference type="Proteomes" id="UP000318758"/>
    </source>
</evidence>
<evidence type="ECO:0000256" key="1">
    <source>
        <dbReference type="SAM" id="SignalP"/>
    </source>
</evidence>
<reference evidence="2 3" key="1">
    <citation type="submission" date="2019-06" db="EMBL/GenBank/DDBJ databases">
        <title>Complete genome of Shewanella marisflavi ECSMB14101, a mussel settlement-inducing bacterium isolated from East China Sea.</title>
        <authorList>
            <person name="Yang J."/>
            <person name="Liang X."/>
            <person name="Chang R."/>
            <person name="Peng L."/>
        </authorList>
    </citation>
    <scope>NUCLEOTIDE SEQUENCE [LARGE SCALE GENOMIC DNA]</scope>
    <source>
        <strain evidence="2 3">ECSMB14101</strain>
    </source>
</reference>
<dbReference type="Proteomes" id="UP000318758">
    <property type="component" value="Chromosome"/>
</dbReference>